<dbReference type="PANTHER" id="PTHR43343">
    <property type="entry name" value="PEPTIDASE S12"/>
    <property type="match status" value="1"/>
</dbReference>
<accession>A0A6J7MU79</accession>
<dbReference type="EMBL" id="CAFBMM010000007">
    <property type="protein sequence ID" value="CAB4898404.1"/>
    <property type="molecule type" value="Genomic_DNA"/>
</dbReference>
<gene>
    <name evidence="5" type="ORF">UFOPK2683_01444</name>
    <name evidence="6" type="ORF">UFOPK3605_00340</name>
    <name evidence="7" type="ORF">UFOPK3897_01167</name>
    <name evidence="8" type="ORF">UFOPK4121_00698</name>
</gene>
<organism evidence="7">
    <name type="scientific">freshwater metagenome</name>
    <dbReference type="NCBI Taxonomy" id="449393"/>
    <lineage>
        <taxon>unclassified sequences</taxon>
        <taxon>metagenomes</taxon>
        <taxon>ecological metagenomes</taxon>
    </lineage>
</organism>
<evidence type="ECO:0000313" key="8">
    <source>
        <dbReference type="EMBL" id="CAB5021635.1"/>
    </source>
</evidence>
<dbReference type="PROSITE" id="PS50106">
    <property type="entry name" value="PDZ"/>
    <property type="match status" value="1"/>
</dbReference>
<evidence type="ECO:0000259" key="4">
    <source>
        <dbReference type="PROSITE" id="PS50106"/>
    </source>
</evidence>
<dbReference type="Pfam" id="PF13365">
    <property type="entry name" value="Trypsin_2"/>
    <property type="match status" value="1"/>
</dbReference>
<keyword evidence="3" id="KW-0472">Membrane</keyword>
<protein>
    <submittedName>
        <fullName evidence="7">Unannotated protein</fullName>
    </submittedName>
</protein>
<evidence type="ECO:0000256" key="3">
    <source>
        <dbReference type="SAM" id="Phobius"/>
    </source>
</evidence>
<proteinExistence type="predicted"/>
<evidence type="ECO:0000256" key="2">
    <source>
        <dbReference type="ARBA" id="ARBA00022801"/>
    </source>
</evidence>
<sequence>MTPTIKTQKADKKSRPVVMAAIVGALVGALVSAGVLVAFREDSNTRVVRTTQVATPADTSSSALSEKVTVASVIDAAGPAVVAISVTTNSGEGAGTGFVITEDGYIVTNNHVIEDATSIEVSFTDGSIKSAKLVGADPGVDLAVLKVSGSGLPVVAIGDSDAVQVGDDVVAIGNALALEGGLSVTRGIISGTNRTVNTNTGASLQGMLQTDASINPGNSGGPLLDANARVIGINTAIADPGSSQDVGFAIPISSANPIIADLRLGREPAFLGVSTQSVTAALDRELSLGLTSGAYVDKVTASSAAKDAGLKVGDVITKIDGSKITDSTDVLTAIRGNRPGETISITINRKGEEITVQAKLTGRPS</sequence>
<dbReference type="SUPFAM" id="SSF50494">
    <property type="entry name" value="Trypsin-like serine proteases"/>
    <property type="match status" value="1"/>
</dbReference>
<keyword evidence="1" id="KW-0645">Protease</keyword>
<reference evidence="7" key="1">
    <citation type="submission" date="2020-05" db="EMBL/GenBank/DDBJ databases">
        <authorList>
            <person name="Chiriac C."/>
            <person name="Salcher M."/>
            <person name="Ghai R."/>
            <person name="Kavagutti S V."/>
        </authorList>
    </citation>
    <scope>NUCLEOTIDE SEQUENCE</scope>
</reference>
<dbReference type="Pfam" id="PF13180">
    <property type="entry name" value="PDZ_2"/>
    <property type="match status" value="1"/>
</dbReference>
<dbReference type="Gene3D" id="2.30.42.10">
    <property type="match status" value="1"/>
</dbReference>
<feature type="transmembrane region" description="Helical" evidence="3">
    <location>
        <begin position="16"/>
        <end position="39"/>
    </location>
</feature>
<name>A0A6J7MU79_9ZZZZ</name>
<dbReference type="GO" id="GO:0004252">
    <property type="term" value="F:serine-type endopeptidase activity"/>
    <property type="evidence" value="ECO:0007669"/>
    <property type="project" value="InterPro"/>
</dbReference>
<dbReference type="AlphaFoldDB" id="A0A6J7MU79"/>
<dbReference type="Gene3D" id="2.40.10.120">
    <property type="match status" value="1"/>
</dbReference>
<dbReference type="PANTHER" id="PTHR43343:SF3">
    <property type="entry name" value="PROTEASE DO-LIKE 8, CHLOROPLASTIC"/>
    <property type="match status" value="1"/>
</dbReference>
<dbReference type="PRINTS" id="PR00834">
    <property type="entry name" value="PROTEASES2C"/>
</dbReference>
<dbReference type="EMBL" id="CAFBPQ010000016">
    <property type="protein sequence ID" value="CAB5021635.1"/>
    <property type="molecule type" value="Genomic_DNA"/>
</dbReference>
<dbReference type="SMART" id="SM00228">
    <property type="entry name" value="PDZ"/>
    <property type="match status" value="1"/>
</dbReference>
<keyword evidence="3" id="KW-1133">Transmembrane helix</keyword>
<evidence type="ECO:0000313" key="5">
    <source>
        <dbReference type="EMBL" id="CAB4733663.1"/>
    </source>
</evidence>
<evidence type="ECO:0000256" key="1">
    <source>
        <dbReference type="ARBA" id="ARBA00022670"/>
    </source>
</evidence>
<dbReference type="EMBL" id="CAEZYK010000110">
    <property type="protein sequence ID" value="CAB4733663.1"/>
    <property type="molecule type" value="Genomic_DNA"/>
</dbReference>
<keyword evidence="2" id="KW-0378">Hydrolase</keyword>
<dbReference type="InterPro" id="IPR051201">
    <property type="entry name" value="Chloro_Bact_Ser_Proteases"/>
</dbReference>
<feature type="domain" description="PDZ" evidence="4">
    <location>
        <begin position="261"/>
        <end position="351"/>
    </location>
</feature>
<dbReference type="SUPFAM" id="SSF50156">
    <property type="entry name" value="PDZ domain-like"/>
    <property type="match status" value="1"/>
</dbReference>
<dbReference type="EMBL" id="CAFBOF010000028">
    <property type="protein sequence ID" value="CAB4981943.1"/>
    <property type="molecule type" value="Genomic_DNA"/>
</dbReference>
<evidence type="ECO:0000313" key="7">
    <source>
        <dbReference type="EMBL" id="CAB4981943.1"/>
    </source>
</evidence>
<dbReference type="InterPro" id="IPR001940">
    <property type="entry name" value="Peptidase_S1C"/>
</dbReference>
<dbReference type="InterPro" id="IPR009003">
    <property type="entry name" value="Peptidase_S1_PA"/>
</dbReference>
<evidence type="ECO:0000313" key="6">
    <source>
        <dbReference type="EMBL" id="CAB4898404.1"/>
    </source>
</evidence>
<dbReference type="InterPro" id="IPR036034">
    <property type="entry name" value="PDZ_sf"/>
</dbReference>
<dbReference type="InterPro" id="IPR001478">
    <property type="entry name" value="PDZ"/>
</dbReference>
<keyword evidence="3" id="KW-0812">Transmembrane</keyword>
<dbReference type="GO" id="GO:0006508">
    <property type="term" value="P:proteolysis"/>
    <property type="evidence" value="ECO:0007669"/>
    <property type="project" value="UniProtKB-KW"/>
</dbReference>